<dbReference type="InterPro" id="IPR001387">
    <property type="entry name" value="Cro/C1-type_HTH"/>
</dbReference>
<reference evidence="2" key="1">
    <citation type="submission" date="2022-08" db="EMBL/GenBank/DDBJ databases">
        <title>Complete Genome Sequences of 2 Bosea sp. soil isolates.</title>
        <authorList>
            <person name="Alvarez Arevalo M."/>
            <person name="Sterndorff E.B."/>
            <person name="Faurdal D."/>
            <person name="Joergensen T.S."/>
            <person name="Weber T."/>
        </authorList>
    </citation>
    <scope>NUCLEOTIDE SEQUENCE</scope>
    <source>
        <strain evidence="2">NBC_00436</strain>
    </source>
</reference>
<evidence type="ECO:0000259" key="1">
    <source>
        <dbReference type="PROSITE" id="PS50943"/>
    </source>
</evidence>
<dbReference type="InterPro" id="IPR010982">
    <property type="entry name" value="Lambda_DNA-bd_dom_sf"/>
</dbReference>
<dbReference type="SUPFAM" id="SSF47413">
    <property type="entry name" value="lambda repressor-like DNA-binding domains"/>
    <property type="match status" value="1"/>
</dbReference>
<proteinExistence type="predicted"/>
<dbReference type="PROSITE" id="PS50943">
    <property type="entry name" value="HTH_CROC1"/>
    <property type="match status" value="1"/>
</dbReference>
<feature type="domain" description="HTH cro/C1-type" evidence="1">
    <location>
        <begin position="17"/>
        <end position="71"/>
    </location>
</feature>
<dbReference type="EMBL" id="CP102774">
    <property type="protein sequence ID" value="UZF86853.1"/>
    <property type="molecule type" value="Genomic_DNA"/>
</dbReference>
<name>A0A9E7ZKI6_9HYPH</name>
<dbReference type="CDD" id="cd00093">
    <property type="entry name" value="HTH_XRE"/>
    <property type="match status" value="1"/>
</dbReference>
<dbReference type="Gene3D" id="1.10.260.40">
    <property type="entry name" value="lambda repressor-like DNA-binding domains"/>
    <property type="match status" value="1"/>
</dbReference>
<evidence type="ECO:0000313" key="2">
    <source>
        <dbReference type="EMBL" id="UZF86853.1"/>
    </source>
</evidence>
<dbReference type="SMART" id="SM00530">
    <property type="entry name" value="HTH_XRE"/>
    <property type="match status" value="1"/>
</dbReference>
<accession>A0A9E7ZKI6</accession>
<protein>
    <submittedName>
        <fullName evidence="2">Helix-turn-helix domain-containing protein</fullName>
    </submittedName>
</protein>
<dbReference type="GO" id="GO:0003677">
    <property type="term" value="F:DNA binding"/>
    <property type="evidence" value="ECO:0007669"/>
    <property type="project" value="InterPro"/>
</dbReference>
<gene>
    <name evidence="2" type="ORF">NWE54_24370</name>
</gene>
<dbReference type="AlphaFoldDB" id="A0A9E7ZKI6"/>
<dbReference type="Pfam" id="PF13560">
    <property type="entry name" value="HTH_31"/>
    <property type="match status" value="1"/>
</dbReference>
<sequence>MQPATSVSARMLLARRLRCLREQAALSVEDLAARAGISAKRLHGIESGGIDAHLDDLDRFAQVLGVAIDALFAGKCPDASGR</sequence>
<organism evidence="2">
    <name type="scientific">Bosea sp. NBC_00436</name>
    <dbReference type="NCBI Taxonomy" id="2969620"/>
    <lineage>
        <taxon>Bacteria</taxon>
        <taxon>Pseudomonadati</taxon>
        <taxon>Pseudomonadota</taxon>
        <taxon>Alphaproteobacteria</taxon>
        <taxon>Hyphomicrobiales</taxon>
        <taxon>Boseaceae</taxon>
        <taxon>Bosea</taxon>
    </lineage>
</organism>